<evidence type="ECO:0000313" key="18">
    <source>
        <dbReference type="EMBL" id="EDV96164.1"/>
    </source>
</evidence>
<evidence type="ECO:0000256" key="4">
    <source>
        <dbReference type="ARBA" id="ARBA00022525"/>
    </source>
</evidence>
<feature type="signal peptide" evidence="16">
    <location>
        <begin position="1"/>
        <end position="35"/>
    </location>
</feature>
<accession>B4J3G2</accession>
<name>B4J3G2_DROGR</name>
<feature type="chain" id="PRO_5002811467" description="Zinc carboxypeptidase A 1" evidence="16">
    <location>
        <begin position="36"/>
        <end position="440"/>
    </location>
</feature>
<dbReference type="InParanoid" id="B4J3G2"/>
<dbReference type="EMBL" id="CH916366">
    <property type="protein sequence ID" value="EDV96164.1"/>
    <property type="molecule type" value="Genomic_DNA"/>
</dbReference>
<dbReference type="GO" id="GO:0008270">
    <property type="term" value="F:zinc ion binding"/>
    <property type="evidence" value="ECO:0007669"/>
    <property type="project" value="InterPro"/>
</dbReference>
<dbReference type="PANTHER" id="PTHR11705">
    <property type="entry name" value="PROTEASE FAMILY M14 CARBOXYPEPTIDASE A,B"/>
    <property type="match status" value="1"/>
</dbReference>
<keyword evidence="5" id="KW-0121">Carboxypeptidase</keyword>
<dbReference type="PANTHER" id="PTHR11705:SF123">
    <property type="entry name" value="PEPTIDASE M14 CARBOXYPEPTIDASE A DOMAIN-CONTAINING PROTEIN-RELATED"/>
    <property type="match status" value="1"/>
</dbReference>
<evidence type="ECO:0000259" key="17">
    <source>
        <dbReference type="PROSITE" id="PS52035"/>
    </source>
</evidence>
<dbReference type="PRINTS" id="PR00765">
    <property type="entry name" value="CRBOXYPTASEA"/>
</dbReference>
<dbReference type="InterPro" id="IPR000834">
    <property type="entry name" value="Peptidase_M14"/>
</dbReference>
<keyword evidence="10" id="KW-0862">Zinc</keyword>
<feature type="active site" description="Proton donor/acceptor" evidence="15">
    <location>
        <position position="394"/>
    </location>
</feature>
<keyword evidence="4" id="KW-0964">Secreted</keyword>
<evidence type="ECO:0000256" key="1">
    <source>
        <dbReference type="ARBA" id="ARBA00001947"/>
    </source>
</evidence>
<evidence type="ECO:0000256" key="14">
    <source>
        <dbReference type="ARBA" id="ARBA00069039"/>
    </source>
</evidence>
<evidence type="ECO:0000256" key="6">
    <source>
        <dbReference type="ARBA" id="ARBA00022670"/>
    </source>
</evidence>
<evidence type="ECO:0000256" key="16">
    <source>
        <dbReference type="SAM" id="SignalP"/>
    </source>
</evidence>
<dbReference type="FunFam" id="3.40.630.10:FF:000040">
    <property type="entry name" value="zinc carboxypeptidase"/>
    <property type="match status" value="1"/>
</dbReference>
<evidence type="ECO:0000256" key="12">
    <source>
        <dbReference type="ARBA" id="ARBA00023157"/>
    </source>
</evidence>
<dbReference type="CDD" id="cd03860">
    <property type="entry name" value="M14_CP_A-B_like"/>
    <property type="match status" value="1"/>
</dbReference>
<evidence type="ECO:0000256" key="15">
    <source>
        <dbReference type="PROSITE-ProRule" id="PRU01379"/>
    </source>
</evidence>
<feature type="domain" description="Peptidase M14" evidence="17">
    <location>
        <begin position="132"/>
        <end position="428"/>
    </location>
</feature>
<dbReference type="OrthoDB" id="3626597at2759"/>
<dbReference type="SMART" id="SM00631">
    <property type="entry name" value="Zn_pept"/>
    <property type="match status" value="1"/>
</dbReference>
<dbReference type="GO" id="GO:0005615">
    <property type="term" value="C:extracellular space"/>
    <property type="evidence" value="ECO:0007669"/>
    <property type="project" value="TreeGrafter"/>
</dbReference>
<comment type="subcellular location">
    <subcellularLocation>
        <location evidence="2">Secreted</location>
    </subcellularLocation>
</comment>
<comment type="cofactor">
    <cofactor evidence="1">
        <name>Zn(2+)</name>
        <dbReference type="ChEBI" id="CHEBI:29105"/>
    </cofactor>
</comment>
<dbReference type="KEGG" id="dgr:6557531"/>
<evidence type="ECO:0000256" key="5">
    <source>
        <dbReference type="ARBA" id="ARBA00022645"/>
    </source>
</evidence>
<dbReference type="Pfam" id="PF02244">
    <property type="entry name" value="Propep_M14"/>
    <property type="match status" value="1"/>
</dbReference>
<dbReference type="eggNOG" id="KOG2650">
    <property type="taxonomic scope" value="Eukaryota"/>
</dbReference>
<evidence type="ECO:0000256" key="8">
    <source>
        <dbReference type="ARBA" id="ARBA00022729"/>
    </source>
</evidence>
<dbReference type="Gene3D" id="3.30.70.340">
    <property type="entry name" value="Metallocarboxypeptidase-like"/>
    <property type="match status" value="1"/>
</dbReference>
<comment type="similarity">
    <text evidence="3 15">Belongs to the peptidase M14 family.</text>
</comment>
<dbReference type="GO" id="GO:0006508">
    <property type="term" value="P:proteolysis"/>
    <property type="evidence" value="ECO:0007669"/>
    <property type="project" value="UniProtKB-KW"/>
</dbReference>
<keyword evidence="11" id="KW-0482">Metalloprotease</keyword>
<proteinExistence type="inferred from homology"/>
<dbReference type="GO" id="GO:0004181">
    <property type="term" value="F:metallocarboxypeptidase activity"/>
    <property type="evidence" value="ECO:0007669"/>
    <property type="project" value="InterPro"/>
</dbReference>
<evidence type="ECO:0000256" key="9">
    <source>
        <dbReference type="ARBA" id="ARBA00022801"/>
    </source>
</evidence>
<evidence type="ECO:0000256" key="3">
    <source>
        <dbReference type="ARBA" id="ARBA00005988"/>
    </source>
</evidence>
<evidence type="ECO:0000256" key="10">
    <source>
        <dbReference type="ARBA" id="ARBA00022833"/>
    </source>
</evidence>
<keyword evidence="7" id="KW-0479">Metal-binding</keyword>
<evidence type="ECO:0000256" key="13">
    <source>
        <dbReference type="ARBA" id="ARBA00057299"/>
    </source>
</evidence>
<dbReference type="Proteomes" id="UP000001070">
    <property type="component" value="Unassembled WGS sequence"/>
</dbReference>
<keyword evidence="12" id="KW-1015">Disulfide bond</keyword>
<evidence type="ECO:0000256" key="7">
    <source>
        <dbReference type="ARBA" id="ARBA00022723"/>
    </source>
</evidence>
<dbReference type="AlphaFoldDB" id="B4J3G2"/>
<organism evidence="19">
    <name type="scientific">Drosophila grimshawi</name>
    <name type="common">Hawaiian fruit fly</name>
    <name type="synonym">Idiomyia grimshawi</name>
    <dbReference type="NCBI Taxonomy" id="7222"/>
    <lineage>
        <taxon>Eukaryota</taxon>
        <taxon>Metazoa</taxon>
        <taxon>Ecdysozoa</taxon>
        <taxon>Arthropoda</taxon>
        <taxon>Hexapoda</taxon>
        <taxon>Insecta</taxon>
        <taxon>Pterygota</taxon>
        <taxon>Neoptera</taxon>
        <taxon>Endopterygota</taxon>
        <taxon>Diptera</taxon>
        <taxon>Brachycera</taxon>
        <taxon>Muscomorpha</taxon>
        <taxon>Ephydroidea</taxon>
        <taxon>Drosophilidae</taxon>
        <taxon>Drosophila</taxon>
        <taxon>Hawaiian Drosophila</taxon>
    </lineage>
</organism>
<evidence type="ECO:0000313" key="19">
    <source>
        <dbReference type="Proteomes" id="UP000001070"/>
    </source>
</evidence>
<evidence type="ECO:0000256" key="2">
    <source>
        <dbReference type="ARBA" id="ARBA00004613"/>
    </source>
</evidence>
<dbReference type="HOGENOM" id="CLU_019326_2_1_1"/>
<dbReference type="SUPFAM" id="SSF53187">
    <property type="entry name" value="Zn-dependent exopeptidases"/>
    <property type="match status" value="1"/>
</dbReference>
<evidence type="ECO:0000256" key="11">
    <source>
        <dbReference type="ARBA" id="ARBA00023049"/>
    </source>
</evidence>
<dbReference type="PhylomeDB" id="B4J3G2"/>
<dbReference type="FunCoup" id="B4J3G2">
    <property type="interactions" value="15"/>
</dbReference>
<keyword evidence="19" id="KW-1185">Reference proteome</keyword>
<dbReference type="Gene3D" id="3.40.630.10">
    <property type="entry name" value="Zn peptidases"/>
    <property type="match status" value="1"/>
</dbReference>
<comment type="function">
    <text evidence="13">Involved in the digestion of the blood meal.</text>
</comment>
<keyword evidence="8 16" id="KW-0732">Signal</keyword>
<keyword evidence="6" id="KW-0645">Protease</keyword>
<dbReference type="MEROPS" id="M14.A12"/>
<dbReference type="SMR" id="B4J3G2"/>
<keyword evidence="9" id="KW-0378">Hydrolase</keyword>
<dbReference type="Pfam" id="PF00246">
    <property type="entry name" value="Peptidase_M14"/>
    <property type="match status" value="1"/>
</dbReference>
<dbReference type="InterPro" id="IPR003146">
    <property type="entry name" value="M14A_act_pep"/>
</dbReference>
<sequence length="440" mass="49984">MSDRSSKGSQQIVVRSRGMHLKIVLLLACLGLAKGVEQVRYDNYRLYKVRIDDEQHYELLNANEKTLKFNNWQEARHPGESSDIMLPPESQKAFENLLKSNNFNYSIKINNVQRLIDGQRPKLRTGHMEWTQYHTLAEIYAWLDELEARYPHIITPFTIGKSYEGRIIRGIKISHKPGNGAVFIESNIHAREWITSASITYFIDELLVPRNPAVRDIAQNVDWYIIPVLNVDGFSYSHEVERLWRKSRLPSDPTGECIGTDLNRNFDYRWMVIGASDDPCSQTYAGPFAESDPEISQLTSYINNHIPDGTIKIYISLHSYGQYLLSPWGHTAEEFPAHYPQMMGVAKGFADALIRRYGTVFTYGSSATTLYPVSGSGKEWAYGVMNITIPYTIELRDKGDFGFLLPPEDIIPVGREVTEGFVGMIAAARGIGVFDSLDLK</sequence>
<reference evidence="18 19" key="1">
    <citation type="journal article" date="2007" name="Nature">
        <title>Evolution of genes and genomes on the Drosophila phylogeny.</title>
        <authorList>
            <consortium name="Drosophila 12 Genomes Consortium"/>
            <person name="Clark A.G."/>
            <person name="Eisen M.B."/>
            <person name="Smith D.R."/>
            <person name="Bergman C.M."/>
            <person name="Oliver B."/>
            <person name="Markow T.A."/>
            <person name="Kaufman T.C."/>
            <person name="Kellis M."/>
            <person name="Gelbart W."/>
            <person name="Iyer V.N."/>
            <person name="Pollard D.A."/>
            <person name="Sackton T.B."/>
            <person name="Larracuente A.M."/>
            <person name="Singh N.D."/>
            <person name="Abad J.P."/>
            <person name="Abt D.N."/>
            <person name="Adryan B."/>
            <person name="Aguade M."/>
            <person name="Akashi H."/>
            <person name="Anderson W.W."/>
            <person name="Aquadro C.F."/>
            <person name="Ardell D.H."/>
            <person name="Arguello R."/>
            <person name="Artieri C.G."/>
            <person name="Barbash D.A."/>
            <person name="Barker D."/>
            <person name="Barsanti P."/>
            <person name="Batterham P."/>
            <person name="Batzoglou S."/>
            <person name="Begun D."/>
            <person name="Bhutkar A."/>
            <person name="Blanco E."/>
            <person name="Bosak S.A."/>
            <person name="Bradley R.K."/>
            <person name="Brand A.D."/>
            <person name="Brent M.R."/>
            <person name="Brooks A.N."/>
            <person name="Brown R.H."/>
            <person name="Butlin R.K."/>
            <person name="Caggese C."/>
            <person name="Calvi B.R."/>
            <person name="Bernardo de Carvalho A."/>
            <person name="Caspi A."/>
            <person name="Castrezana S."/>
            <person name="Celniker S.E."/>
            <person name="Chang J.L."/>
            <person name="Chapple C."/>
            <person name="Chatterji S."/>
            <person name="Chinwalla A."/>
            <person name="Civetta A."/>
            <person name="Clifton S.W."/>
            <person name="Comeron J.M."/>
            <person name="Costello J.C."/>
            <person name="Coyne J.A."/>
            <person name="Daub J."/>
            <person name="David R.G."/>
            <person name="Delcher A.L."/>
            <person name="Delehaunty K."/>
            <person name="Do C.B."/>
            <person name="Ebling H."/>
            <person name="Edwards K."/>
            <person name="Eickbush T."/>
            <person name="Evans J.D."/>
            <person name="Filipski A."/>
            <person name="Findeiss S."/>
            <person name="Freyhult E."/>
            <person name="Fulton L."/>
            <person name="Fulton R."/>
            <person name="Garcia A.C."/>
            <person name="Gardiner A."/>
            <person name="Garfield D.A."/>
            <person name="Garvin B.E."/>
            <person name="Gibson G."/>
            <person name="Gilbert D."/>
            <person name="Gnerre S."/>
            <person name="Godfrey J."/>
            <person name="Good R."/>
            <person name="Gotea V."/>
            <person name="Gravely B."/>
            <person name="Greenberg A.J."/>
            <person name="Griffiths-Jones S."/>
            <person name="Gross S."/>
            <person name="Guigo R."/>
            <person name="Gustafson E.A."/>
            <person name="Haerty W."/>
            <person name="Hahn M.W."/>
            <person name="Halligan D.L."/>
            <person name="Halpern A.L."/>
            <person name="Halter G.M."/>
            <person name="Han M.V."/>
            <person name="Heger A."/>
            <person name="Hillier L."/>
            <person name="Hinrichs A.S."/>
            <person name="Holmes I."/>
            <person name="Hoskins R.A."/>
            <person name="Hubisz M.J."/>
            <person name="Hultmark D."/>
            <person name="Huntley M.A."/>
            <person name="Jaffe D.B."/>
            <person name="Jagadeeshan S."/>
            <person name="Jeck W.R."/>
            <person name="Johnson J."/>
            <person name="Jones C.D."/>
            <person name="Jordan W.C."/>
            <person name="Karpen G.H."/>
            <person name="Kataoka E."/>
            <person name="Keightley P.D."/>
            <person name="Kheradpour P."/>
            <person name="Kirkness E.F."/>
            <person name="Koerich L.B."/>
            <person name="Kristiansen K."/>
            <person name="Kudrna D."/>
            <person name="Kulathinal R.J."/>
            <person name="Kumar S."/>
            <person name="Kwok R."/>
            <person name="Lander E."/>
            <person name="Langley C.H."/>
            <person name="Lapoint R."/>
            <person name="Lazzaro B.P."/>
            <person name="Lee S.J."/>
            <person name="Levesque L."/>
            <person name="Li R."/>
            <person name="Lin C.F."/>
            <person name="Lin M.F."/>
            <person name="Lindblad-Toh K."/>
            <person name="Llopart A."/>
            <person name="Long M."/>
            <person name="Low L."/>
            <person name="Lozovsky E."/>
            <person name="Lu J."/>
            <person name="Luo M."/>
            <person name="Machado C.A."/>
            <person name="Makalowski W."/>
            <person name="Marzo M."/>
            <person name="Matsuda M."/>
            <person name="Matzkin L."/>
            <person name="McAllister B."/>
            <person name="McBride C.S."/>
            <person name="McKernan B."/>
            <person name="McKernan K."/>
            <person name="Mendez-Lago M."/>
            <person name="Minx P."/>
            <person name="Mollenhauer M.U."/>
            <person name="Montooth K."/>
            <person name="Mount S.M."/>
            <person name="Mu X."/>
            <person name="Myers E."/>
            <person name="Negre B."/>
            <person name="Newfeld S."/>
            <person name="Nielsen R."/>
            <person name="Noor M.A."/>
            <person name="O'Grady P."/>
            <person name="Pachter L."/>
            <person name="Papaceit M."/>
            <person name="Parisi M.J."/>
            <person name="Parisi M."/>
            <person name="Parts L."/>
            <person name="Pedersen J.S."/>
            <person name="Pesole G."/>
            <person name="Phillippy A.M."/>
            <person name="Ponting C.P."/>
            <person name="Pop M."/>
            <person name="Porcelli D."/>
            <person name="Powell J.R."/>
            <person name="Prohaska S."/>
            <person name="Pruitt K."/>
            <person name="Puig M."/>
            <person name="Quesneville H."/>
            <person name="Ram K.R."/>
            <person name="Rand D."/>
            <person name="Rasmussen M.D."/>
            <person name="Reed L.K."/>
            <person name="Reenan R."/>
            <person name="Reily A."/>
            <person name="Remington K.A."/>
            <person name="Rieger T.T."/>
            <person name="Ritchie M.G."/>
            <person name="Robin C."/>
            <person name="Rogers Y.H."/>
            <person name="Rohde C."/>
            <person name="Rozas J."/>
            <person name="Rubenfield M.J."/>
            <person name="Ruiz A."/>
            <person name="Russo S."/>
            <person name="Salzberg S.L."/>
            <person name="Sanchez-Gracia A."/>
            <person name="Saranga D.J."/>
            <person name="Sato H."/>
            <person name="Schaeffer S.W."/>
            <person name="Schatz M.C."/>
            <person name="Schlenke T."/>
            <person name="Schwartz R."/>
            <person name="Segarra C."/>
            <person name="Singh R.S."/>
            <person name="Sirot L."/>
            <person name="Sirota M."/>
            <person name="Sisneros N.B."/>
            <person name="Smith C.D."/>
            <person name="Smith T.F."/>
            <person name="Spieth J."/>
            <person name="Stage D.E."/>
            <person name="Stark A."/>
            <person name="Stephan W."/>
            <person name="Strausberg R.L."/>
            <person name="Strempel S."/>
            <person name="Sturgill D."/>
            <person name="Sutton G."/>
            <person name="Sutton G.G."/>
            <person name="Tao W."/>
            <person name="Teichmann S."/>
            <person name="Tobari Y.N."/>
            <person name="Tomimura Y."/>
            <person name="Tsolas J.M."/>
            <person name="Valente V.L."/>
            <person name="Venter E."/>
            <person name="Venter J.C."/>
            <person name="Vicario S."/>
            <person name="Vieira F.G."/>
            <person name="Vilella A.J."/>
            <person name="Villasante A."/>
            <person name="Walenz B."/>
            <person name="Wang J."/>
            <person name="Wasserman M."/>
            <person name="Watts T."/>
            <person name="Wilson D."/>
            <person name="Wilson R.K."/>
            <person name="Wing R.A."/>
            <person name="Wolfner M.F."/>
            <person name="Wong A."/>
            <person name="Wong G.K."/>
            <person name="Wu C.I."/>
            <person name="Wu G."/>
            <person name="Yamamoto D."/>
            <person name="Yang H.P."/>
            <person name="Yang S.P."/>
            <person name="Yorke J.A."/>
            <person name="Yoshida K."/>
            <person name="Zdobnov E."/>
            <person name="Zhang P."/>
            <person name="Zhang Y."/>
            <person name="Zimin A.V."/>
            <person name="Baldwin J."/>
            <person name="Abdouelleil A."/>
            <person name="Abdulkadir J."/>
            <person name="Abebe A."/>
            <person name="Abera B."/>
            <person name="Abreu J."/>
            <person name="Acer S.C."/>
            <person name="Aftuck L."/>
            <person name="Alexander A."/>
            <person name="An P."/>
            <person name="Anderson E."/>
            <person name="Anderson S."/>
            <person name="Arachi H."/>
            <person name="Azer M."/>
            <person name="Bachantsang P."/>
            <person name="Barry A."/>
            <person name="Bayul T."/>
            <person name="Berlin A."/>
            <person name="Bessette D."/>
            <person name="Bloom T."/>
            <person name="Blye J."/>
            <person name="Boguslavskiy L."/>
            <person name="Bonnet C."/>
            <person name="Boukhgalter B."/>
            <person name="Bourzgui I."/>
            <person name="Brown A."/>
            <person name="Cahill P."/>
            <person name="Channer S."/>
            <person name="Cheshatsang Y."/>
            <person name="Chuda L."/>
            <person name="Citroen M."/>
            <person name="Collymore A."/>
            <person name="Cooke P."/>
            <person name="Costello M."/>
            <person name="D'Aco K."/>
            <person name="Daza R."/>
            <person name="De Haan G."/>
            <person name="DeGray S."/>
            <person name="DeMaso C."/>
            <person name="Dhargay N."/>
            <person name="Dooley K."/>
            <person name="Dooley E."/>
            <person name="Doricent M."/>
            <person name="Dorje P."/>
            <person name="Dorjee K."/>
            <person name="Dupes A."/>
            <person name="Elong R."/>
            <person name="Falk J."/>
            <person name="Farina A."/>
            <person name="Faro S."/>
            <person name="Ferguson D."/>
            <person name="Fisher S."/>
            <person name="Foley C.D."/>
            <person name="Franke A."/>
            <person name="Friedrich D."/>
            <person name="Gadbois L."/>
            <person name="Gearin G."/>
            <person name="Gearin C.R."/>
            <person name="Giannoukos G."/>
            <person name="Goode T."/>
            <person name="Graham J."/>
            <person name="Grandbois E."/>
            <person name="Grewal S."/>
            <person name="Gyaltsen K."/>
            <person name="Hafez N."/>
            <person name="Hagos B."/>
            <person name="Hall J."/>
            <person name="Henson C."/>
            <person name="Hollinger A."/>
            <person name="Honan T."/>
            <person name="Huard M.D."/>
            <person name="Hughes L."/>
            <person name="Hurhula B."/>
            <person name="Husby M.E."/>
            <person name="Kamat A."/>
            <person name="Kanga B."/>
            <person name="Kashin S."/>
            <person name="Khazanovich D."/>
            <person name="Kisner P."/>
            <person name="Lance K."/>
            <person name="Lara M."/>
            <person name="Lee W."/>
            <person name="Lennon N."/>
            <person name="Letendre F."/>
            <person name="LeVine R."/>
            <person name="Lipovsky A."/>
            <person name="Liu X."/>
            <person name="Liu J."/>
            <person name="Liu S."/>
            <person name="Lokyitsang T."/>
            <person name="Lokyitsang Y."/>
            <person name="Lubonja R."/>
            <person name="Lui A."/>
            <person name="MacDonald P."/>
            <person name="Magnisalis V."/>
            <person name="Maru K."/>
            <person name="Matthews C."/>
            <person name="McCusker W."/>
            <person name="McDonough S."/>
            <person name="Mehta T."/>
            <person name="Meldrim J."/>
            <person name="Meneus L."/>
            <person name="Mihai O."/>
            <person name="Mihalev A."/>
            <person name="Mihova T."/>
            <person name="Mittelman R."/>
            <person name="Mlenga V."/>
            <person name="Montmayeur A."/>
            <person name="Mulrain L."/>
            <person name="Navidi A."/>
            <person name="Naylor J."/>
            <person name="Negash T."/>
            <person name="Nguyen T."/>
            <person name="Nguyen N."/>
            <person name="Nicol R."/>
            <person name="Norbu C."/>
            <person name="Norbu N."/>
            <person name="Novod N."/>
            <person name="O'Neill B."/>
            <person name="Osman S."/>
            <person name="Markiewicz E."/>
            <person name="Oyono O.L."/>
            <person name="Patti C."/>
            <person name="Phunkhang P."/>
            <person name="Pierre F."/>
            <person name="Priest M."/>
            <person name="Raghuraman S."/>
            <person name="Rege F."/>
            <person name="Reyes R."/>
            <person name="Rise C."/>
            <person name="Rogov P."/>
            <person name="Ross K."/>
            <person name="Ryan E."/>
            <person name="Settipalli S."/>
            <person name="Shea T."/>
            <person name="Sherpa N."/>
            <person name="Shi L."/>
            <person name="Shih D."/>
            <person name="Sparrow T."/>
            <person name="Spaulding J."/>
            <person name="Stalker J."/>
            <person name="Stange-Thomann N."/>
            <person name="Stavropoulos S."/>
            <person name="Stone C."/>
            <person name="Strader C."/>
            <person name="Tesfaye S."/>
            <person name="Thomson T."/>
            <person name="Thoulutsang Y."/>
            <person name="Thoulutsang D."/>
            <person name="Topham K."/>
            <person name="Topping I."/>
            <person name="Tsamla T."/>
            <person name="Vassiliev H."/>
            <person name="Vo A."/>
            <person name="Wangchuk T."/>
            <person name="Wangdi T."/>
            <person name="Weiand M."/>
            <person name="Wilkinson J."/>
            <person name="Wilson A."/>
            <person name="Yadav S."/>
            <person name="Young G."/>
            <person name="Yu Q."/>
            <person name="Zembek L."/>
            <person name="Zhong D."/>
            <person name="Zimmer A."/>
            <person name="Zwirko Z."/>
            <person name="Jaffe D.B."/>
            <person name="Alvarez P."/>
            <person name="Brockman W."/>
            <person name="Butler J."/>
            <person name="Chin C."/>
            <person name="Gnerre S."/>
            <person name="Grabherr M."/>
            <person name="Kleber M."/>
            <person name="Mauceli E."/>
            <person name="MacCallum I."/>
        </authorList>
    </citation>
    <scope>NUCLEOTIDE SEQUENCE [LARGE SCALE GENOMIC DNA]</scope>
    <source>
        <strain evidence="19">Tucson 15287-2541.00</strain>
    </source>
</reference>
<dbReference type="InterPro" id="IPR036990">
    <property type="entry name" value="M14A-like_propep"/>
</dbReference>
<dbReference type="PROSITE" id="PS52035">
    <property type="entry name" value="PEPTIDASE_M14"/>
    <property type="match status" value="1"/>
</dbReference>
<dbReference type="FunFam" id="3.30.70.340:FF:000002">
    <property type="entry name" value="Carboxypeptidase A"/>
    <property type="match status" value="1"/>
</dbReference>
<dbReference type="OMA" id="ITSMEWT"/>
<dbReference type="SUPFAM" id="SSF54897">
    <property type="entry name" value="Protease propeptides/inhibitors"/>
    <property type="match status" value="1"/>
</dbReference>
<gene>
    <name evidence="18" type="primary">Dgri\GH15366</name>
    <name evidence="18" type="ORF">Dgri_GH15366</name>
</gene>
<protein>
    <recommendedName>
        <fullName evidence="14">Zinc carboxypeptidase A 1</fullName>
    </recommendedName>
</protein>